<evidence type="ECO:0000313" key="3">
    <source>
        <dbReference type="Proteomes" id="UP000318538"/>
    </source>
</evidence>
<dbReference type="EMBL" id="CP036525">
    <property type="protein sequence ID" value="QDT07590.1"/>
    <property type="molecule type" value="Genomic_DNA"/>
</dbReference>
<keyword evidence="3" id="KW-1185">Reference proteome</keyword>
<gene>
    <name evidence="2" type="ORF">K227x_60180</name>
</gene>
<accession>A0A517NKD6</accession>
<reference evidence="2 3" key="1">
    <citation type="submission" date="2019-02" db="EMBL/GenBank/DDBJ databases">
        <title>Deep-cultivation of Planctomycetes and their phenomic and genomic characterization uncovers novel biology.</title>
        <authorList>
            <person name="Wiegand S."/>
            <person name="Jogler M."/>
            <person name="Boedeker C."/>
            <person name="Pinto D."/>
            <person name="Vollmers J."/>
            <person name="Rivas-Marin E."/>
            <person name="Kohn T."/>
            <person name="Peeters S.H."/>
            <person name="Heuer A."/>
            <person name="Rast P."/>
            <person name="Oberbeckmann S."/>
            <person name="Bunk B."/>
            <person name="Jeske O."/>
            <person name="Meyerdierks A."/>
            <person name="Storesund J.E."/>
            <person name="Kallscheuer N."/>
            <person name="Luecker S."/>
            <person name="Lage O.M."/>
            <person name="Pohl T."/>
            <person name="Merkel B.J."/>
            <person name="Hornburger P."/>
            <person name="Mueller R.-W."/>
            <person name="Bruemmer F."/>
            <person name="Labrenz M."/>
            <person name="Spormann A.M."/>
            <person name="Op den Camp H."/>
            <person name="Overmann J."/>
            <person name="Amann R."/>
            <person name="Jetten M.S.M."/>
            <person name="Mascher T."/>
            <person name="Medema M.H."/>
            <person name="Devos D.P."/>
            <person name="Kaster A.-K."/>
            <person name="Ovreas L."/>
            <person name="Rohde M."/>
            <person name="Galperin M.Y."/>
            <person name="Jogler C."/>
        </authorList>
    </citation>
    <scope>NUCLEOTIDE SEQUENCE [LARGE SCALE GENOMIC DNA]</scope>
    <source>
        <strain evidence="2 3">K22_7</strain>
    </source>
</reference>
<feature type="region of interest" description="Disordered" evidence="1">
    <location>
        <begin position="22"/>
        <end position="56"/>
    </location>
</feature>
<sequence length="56" mass="6275">MIALESDRQLAIRHLCFQRPGCSLTDHPTVKSSRRRPESSQTDASLVFPVLTPVPE</sequence>
<organism evidence="2 3">
    <name type="scientific">Rubripirellula lacrimiformis</name>
    <dbReference type="NCBI Taxonomy" id="1930273"/>
    <lineage>
        <taxon>Bacteria</taxon>
        <taxon>Pseudomonadati</taxon>
        <taxon>Planctomycetota</taxon>
        <taxon>Planctomycetia</taxon>
        <taxon>Pirellulales</taxon>
        <taxon>Pirellulaceae</taxon>
        <taxon>Rubripirellula</taxon>
    </lineage>
</organism>
<evidence type="ECO:0000313" key="2">
    <source>
        <dbReference type="EMBL" id="QDT07590.1"/>
    </source>
</evidence>
<proteinExistence type="predicted"/>
<dbReference type="AlphaFoldDB" id="A0A517NKD6"/>
<evidence type="ECO:0000256" key="1">
    <source>
        <dbReference type="SAM" id="MobiDB-lite"/>
    </source>
</evidence>
<protein>
    <submittedName>
        <fullName evidence="2">Uncharacterized protein</fullName>
    </submittedName>
</protein>
<dbReference type="Proteomes" id="UP000318538">
    <property type="component" value="Chromosome"/>
</dbReference>
<name>A0A517NKD6_9BACT</name>
<dbReference type="KEGG" id="rlc:K227x_60180"/>